<dbReference type="GO" id="GO:0050840">
    <property type="term" value="F:extracellular matrix binding"/>
    <property type="evidence" value="ECO:0007669"/>
    <property type="project" value="InterPro"/>
</dbReference>
<reference evidence="8 9" key="1">
    <citation type="submission" date="2016-11" db="EMBL/GenBank/DDBJ databases">
        <authorList>
            <consortium name="Pathogen Informatics"/>
        </authorList>
    </citation>
    <scope>NUCLEOTIDE SEQUENCE [LARGE SCALE GENOMIC DNA]</scope>
    <source>
        <strain evidence="8 9">968</strain>
    </source>
</reference>
<protein>
    <recommendedName>
        <fullName evidence="3">Alanine and proline-rich secreted protein Apa</fullName>
    </recommendedName>
    <alternativeName>
        <fullName evidence="6">Fibronectin attachment protein</fullName>
    </alternativeName>
</protein>
<evidence type="ECO:0000256" key="5">
    <source>
        <dbReference type="ARBA" id="ARBA00022729"/>
    </source>
</evidence>
<dbReference type="GO" id="GO:0005576">
    <property type="term" value="C:extracellular region"/>
    <property type="evidence" value="ECO:0007669"/>
    <property type="project" value="UniProtKB-SubCell"/>
</dbReference>
<comment type="similarity">
    <text evidence="2">Belongs to the Apa family.</text>
</comment>
<organism evidence="8 9">
    <name type="scientific">Mycobacteroides abscessus subsp. bolletii</name>
    <dbReference type="NCBI Taxonomy" id="319705"/>
    <lineage>
        <taxon>Bacteria</taxon>
        <taxon>Bacillati</taxon>
        <taxon>Actinomycetota</taxon>
        <taxon>Actinomycetes</taxon>
        <taxon>Mycobacteriales</taxon>
        <taxon>Mycobacteriaceae</taxon>
        <taxon>Mycobacteroides</taxon>
        <taxon>Mycobacteroides abscessus</taxon>
    </lineage>
</organism>
<comment type="caution">
    <text evidence="8">The sequence shown here is derived from an EMBL/GenBank/DDBJ whole genome shotgun (WGS) entry which is preliminary data.</text>
</comment>
<dbReference type="RefSeq" id="WP_074319970.1">
    <property type="nucleotide sequence ID" value="NZ_CP065265.1"/>
</dbReference>
<evidence type="ECO:0000313" key="9">
    <source>
        <dbReference type="Proteomes" id="UP000185183"/>
    </source>
</evidence>
<dbReference type="Proteomes" id="UP000185183">
    <property type="component" value="Unassembled WGS sequence"/>
</dbReference>
<evidence type="ECO:0000256" key="2">
    <source>
        <dbReference type="ARBA" id="ARBA00005477"/>
    </source>
</evidence>
<dbReference type="Pfam" id="PF07174">
    <property type="entry name" value="FAP"/>
    <property type="match status" value="1"/>
</dbReference>
<sequence>MRPLCARALGAGAAVALLLGPSVLVYTNEVGSRGTSSAAEAVSWVMTDAERIGDDVGKFSFVTPPGWKPSEEKKLTYGTTLLTNSAMPDGVVVLGPLDLKLFASSYPDNRKAATRLASDMGSFLTPYPGNRINWEEGLFEADGLPAASAYYETRYDDPHRENGQMWAAVIGNAPFRVFLLWRGTQSSPIDRAQAQALAESVQMY</sequence>
<evidence type="ECO:0000313" key="8">
    <source>
        <dbReference type="EMBL" id="SHW98850.1"/>
    </source>
</evidence>
<gene>
    <name evidence="8" type="primary">apa_1</name>
    <name evidence="8" type="ORF">SAMEA2275694_01153</name>
</gene>
<comment type="subcellular location">
    <subcellularLocation>
        <location evidence="1">Secreted</location>
    </subcellularLocation>
</comment>
<dbReference type="EMBL" id="FSFA01000001">
    <property type="protein sequence ID" value="SHW98850.1"/>
    <property type="molecule type" value="Genomic_DNA"/>
</dbReference>
<feature type="domain" description="Fibronectin-attachment" evidence="7">
    <location>
        <begin position="51"/>
        <end position="202"/>
    </location>
</feature>
<evidence type="ECO:0000256" key="3">
    <source>
        <dbReference type="ARBA" id="ARBA00016054"/>
    </source>
</evidence>
<evidence type="ECO:0000256" key="1">
    <source>
        <dbReference type="ARBA" id="ARBA00004613"/>
    </source>
</evidence>
<dbReference type="InterPro" id="IPR010801">
    <property type="entry name" value="FAP"/>
</dbReference>
<proteinExistence type="inferred from homology"/>
<name>A0A9Q7WHQ3_9MYCO</name>
<evidence type="ECO:0000256" key="6">
    <source>
        <dbReference type="ARBA" id="ARBA00031042"/>
    </source>
</evidence>
<keyword evidence="4" id="KW-0964">Secreted</keyword>
<dbReference type="AlphaFoldDB" id="A0A9Q7WHQ3"/>
<keyword evidence="5" id="KW-0732">Signal</keyword>
<accession>A0A9Q7WHQ3</accession>
<evidence type="ECO:0000256" key="4">
    <source>
        <dbReference type="ARBA" id="ARBA00022525"/>
    </source>
</evidence>
<evidence type="ECO:0000259" key="7">
    <source>
        <dbReference type="Pfam" id="PF07174"/>
    </source>
</evidence>